<feature type="domain" description="PAS" evidence="2">
    <location>
        <begin position="14"/>
        <end position="44"/>
    </location>
</feature>
<keyword evidence="1" id="KW-0378">Hydrolase</keyword>
<dbReference type="Pfam" id="PF01590">
    <property type="entry name" value="GAF"/>
    <property type="match status" value="1"/>
</dbReference>
<dbReference type="InterPro" id="IPR036457">
    <property type="entry name" value="PPM-type-like_dom_sf"/>
</dbReference>
<comment type="caution">
    <text evidence="4">The sequence shown here is derived from an EMBL/GenBank/DDBJ whole genome shotgun (WGS) entry which is preliminary data.</text>
</comment>
<dbReference type="PROSITE" id="PS50112">
    <property type="entry name" value="PAS"/>
    <property type="match status" value="1"/>
</dbReference>
<dbReference type="SMART" id="SM00331">
    <property type="entry name" value="PP2C_SIG"/>
    <property type="match status" value="1"/>
</dbReference>
<name>A0ABP7KPE4_9ACTN</name>
<feature type="domain" description="PAC" evidence="3">
    <location>
        <begin position="164"/>
        <end position="221"/>
    </location>
</feature>
<dbReference type="Pfam" id="PF08448">
    <property type="entry name" value="PAS_4"/>
    <property type="match status" value="1"/>
</dbReference>
<keyword evidence="5" id="KW-1185">Reference proteome</keyword>
<dbReference type="InterPro" id="IPR000014">
    <property type="entry name" value="PAS"/>
</dbReference>
<dbReference type="InterPro" id="IPR029016">
    <property type="entry name" value="GAF-like_dom_sf"/>
</dbReference>
<dbReference type="InterPro" id="IPR052016">
    <property type="entry name" value="Bact_Sigma-Reg"/>
</dbReference>
<dbReference type="Pfam" id="PF07228">
    <property type="entry name" value="SpoIIE"/>
    <property type="match status" value="1"/>
</dbReference>
<dbReference type="SUPFAM" id="SSF55781">
    <property type="entry name" value="GAF domain-like"/>
    <property type="match status" value="1"/>
</dbReference>
<dbReference type="InterPro" id="IPR000700">
    <property type="entry name" value="PAS-assoc_C"/>
</dbReference>
<sequence>MDPEVLAMPSGDVLILIDEAGRVVEWGHAAEELFGWSAEEAVGRHVSTLVREGADDTGRRRGIPDAAAVLVRPVLRGARVTWEVRTSSEPTPEQDAAILKTLFAHSPTGLHVLDDRLRVVRTSTPGLRDTSTGRLLGTHFTRVYDLEDPERETAVAQGVLDSGAAVVNRLVRSARTPGGTKRRVHSVSYVRLEDSRGQVLGLVASTLDVTDRENARDRLDLLNSVRARVRHGPNVGAVCQEFVEVVVPAFAGIAVVEVIDDVVRGEEPPLVPVREDIPLRRAAFHGGSPAHPMADVRPPPAGTPFRNVLSDLRPRLVPIGEDNPWPAADPARAEAIRRAGAHSLIVAPLALRDRALGMVAFYRVHEQDPFEEEDLEVASSVCAHAALCIEDARRYMREWITAATLQRRLLPQQPTTQSTVETCHLHIADPEGGGAFCDTIALPGARTALIVGDVAWHGIAAALTMGFLRTALHTLVAQDLQPDELLARLNDTADRIAAACAALPPGDPLHTEQLTAGCIIAVHDPIELNCTIARAGLPEPVAVFPDGSTLVLPVPPGPPLAGKGNAPFPAATVSLPEGSTLALGTTGLAPHVLMRSASQNTFADGVGAGPLSDLRDAVAHALTGAPHTGDQVMLFARTTALPGDRVLTRALPAHPEAASIARKVTRERLRAWDMDEETMFTAELIVSELVGNAIRYGAPPLQLRLIHDRMLTCEVTDSASSAPHVKHARTVDEGGRGLFIISHLTDQWGTRYHERGKTIWAEQPTRHRTPSS</sequence>
<evidence type="ECO:0000313" key="4">
    <source>
        <dbReference type="EMBL" id="GAA3883578.1"/>
    </source>
</evidence>
<dbReference type="Gene3D" id="3.60.40.10">
    <property type="entry name" value="PPM-type phosphatase domain"/>
    <property type="match status" value="1"/>
</dbReference>
<dbReference type="SMART" id="SM00065">
    <property type="entry name" value="GAF"/>
    <property type="match status" value="1"/>
</dbReference>
<dbReference type="InterPro" id="IPR001932">
    <property type="entry name" value="PPM-type_phosphatase-like_dom"/>
</dbReference>
<dbReference type="PANTHER" id="PTHR43156">
    <property type="entry name" value="STAGE II SPORULATION PROTEIN E-RELATED"/>
    <property type="match status" value="1"/>
</dbReference>
<dbReference type="Proteomes" id="UP001501563">
    <property type="component" value="Unassembled WGS sequence"/>
</dbReference>
<dbReference type="InterPro" id="IPR035965">
    <property type="entry name" value="PAS-like_dom_sf"/>
</dbReference>
<dbReference type="InterPro" id="IPR003018">
    <property type="entry name" value="GAF"/>
</dbReference>
<evidence type="ECO:0000259" key="3">
    <source>
        <dbReference type="PROSITE" id="PS50113"/>
    </source>
</evidence>
<dbReference type="SMART" id="SM00091">
    <property type="entry name" value="PAS"/>
    <property type="match status" value="2"/>
</dbReference>
<dbReference type="SUPFAM" id="SSF55785">
    <property type="entry name" value="PYP-like sensor domain (PAS domain)"/>
    <property type="match status" value="2"/>
</dbReference>
<dbReference type="Pfam" id="PF00989">
    <property type="entry name" value="PAS"/>
    <property type="match status" value="1"/>
</dbReference>
<dbReference type="Gene3D" id="3.30.565.10">
    <property type="entry name" value="Histidine kinase-like ATPase, C-terminal domain"/>
    <property type="match status" value="1"/>
</dbReference>
<dbReference type="InterPro" id="IPR013767">
    <property type="entry name" value="PAS_fold"/>
</dbReference>
<dbReference type="NCBIfam" id="TIGR00229">
    <property type="entry name" value="sensory_box"/>
    <property type="match status" value="1"/>
</dbReference>
<dbReference type="EMBL" id="BAAAZA010000019">
    <property type="protein sequence ID" value="GAA3883578.1"/>
    <property type="molecule type" value="Genomic_DNA"/>
</dbReference>
<dbReference type="CDD" id="cd00130">
    <property type="entry name" value="PAS"/>
    <property type="match status" value="1"/>
</dbReference>
<dbReference type="InterPro" id="IPR003594">
    <property type="entry name" value="HATPase_dom"/>
</dbReference>
<gene>
    <name evidence="4" type="ORF">GCM10022207_58280</name>
</gene>
<dbReference type="PANTHER" id="PTHR43156:SF2">
    <property type="entry name" value="STAGE II SPORULATION PROTEIN E"/>
    <property type="match status" value="1"/>
</dbReference>
<proteinExistence type="predicted"/>
<organism evidence="4 5">
    <name type="scientific">Streptomyces lannensis</name>
    <dbReference type="NCBI Taxonomy" id="766498"/>
    <lineage>
        <taxon>Bacteria</taxon>
        <taxon>Bacillati</taxon>
        <taxon>Actinomycetota</taxon>
        <taxon>Actinomycetes</taxon>
        <taxon>Kitasatosporales</taxon>
        <taxon>Streptomycetaceae</taxon>
        <taxon>Streptomyces</taxon>
    </lineage>
</organism>
<evidence type="ECO:0000313" key="5">
    <source>
        <dbReference type="Proteomes" id="UP001501563"/>
    </source>
</evidence>
<evidence type="ECO:0000256" key="1">
    <source>
        <dbReference type="ARBA" id="ARBA00022801"/>
    </source>
</evidence>
<accession>A0ABP7KPE4</accession>
<dbReference type="Pfam" id="PF13581">
    <property type="entry name" value="HATPase_c_2"/>
    <property type="match status" value="1"/>
</dbReference>
<dbReference type="Gene3D" id="3.30.450.40">
    <property type="match status" value="1"/>
</dbReference>
<dbReference type="Gene3D" id="3.30.450.20">
    <property type="entry name" value="PAS domain"/>
    <property type="match status" value="2"/>
</dbReference>
<dbReference type="SUPFAM" id="SSF55874">
    <property type="entry name" value="ATPase domain of HSP90 chaperone/DNA topoisomerase II/histidine kinase"/>
    <property type="match status" value="1"/>
</dbReference>
<evidence type="ECO:0000259" key="2">
    <source>
        <dbReference type="PROSITE" id="PS50112"/>
    </source>
</evidence>
<dbReference type="InterPro" id="IPR013656">
    <property type="entry name" value="PAS_4"/>
</dbReference>
<dbReference type="CDD" id="cd16936">
    <property type="entry name" value="HATPase_RsbW-like"/>
    <property type="match status" value="1"/>
</dbReference>
<dbReference type="PROSITE" id="PS50113">
    <property type="entry name" value="PAC"/>
    <property type="match status" value="1"/>
</dbReference>
<dbReference type="InterPro" id="IPR036890">
    <property type="entry name" value="HATPase_C_sf"/>
</dbReference>
<protein>
    <submittedName>
        <fullName evidence="4">SpoIIE family protein phosphatase</fullName>
    </submittedName>
</protein>
<reference evidence="5" key="1">
    <citation type="journal article" date="2019" name="Int. J. Syst. Evol. Microbiol.">
        <title>The Global Catalogue of Microorganisms (GCM) 10K type strain sequencing project: providing services to taxonomists for standard genome sequencing and annotation.</title>
        <authorList>
            <consortium name="The Broad Institute Genomics Platform"/>
            <consortium name="The Broad Institute Genome Sequencing Center for Infectious Disease"/>
            <person name="Wu L."/>
            <person name="Ma J."/>
        </authorList>
    </citation>
    <scope>NUCLEOTIDE SEQUENCE [LARGE SCALE GENOMIC DNA]</scope>
    <source>
        <strain evidence="5">JCM 16578</strain>
    </source>
</reference>